<name>A0A6N8JGC3_9BACT</name>
<proteinExistence type="predicted"/>
<accession>A0A6N8JGC3</accession>
<comment type="caution">
    <text evidence="1">The sequence shown here is derived from an EMBL/GenBank/DDBJ whole genome shotgun (WGS) entry which is preliminary data.</text>
</comment>
<keyword evidence="2" id="KW-1185">Reference proteome</keyword>
<gene>
    <name evidence="1" type="ORF">GO495_22450</name>
</gene>
<dbReference type="EMBL" id="WRXO01000007">
    <property type="protein sequence ID" value="MVT43376.1"/>
    <property type="molecule type" value="Genomic_DNA"/>
</dbReference>
<dbReference type="AlphaFoldDB" id="A0A6N8JGC3"/>
<dbReference type="RefSeq" id="WP_157301986.1">
    <property type="nucleotide sequence ID" value="NZ_BAAAZB010000015.1"/>
</dbReference>
<organism evidence="1 2">
    <name type="scientific">Chitinophaga oryziterrae</name>
    <dbReference type="NCBI Taxonomy" id="1031224"/>
    <lineage>
        <taxon>Bacteria</taxon>
        <taxon>Pseudomonadati</taxon>
        <taxon>Bacteroidota</taxon>
        <taxon>Chitinophagia</taxon>
        <taxon>Chitinophagales</taxon>
        <taxon>Chitinophagaceae</taxon>
        <taxon>Chitinophaga</taxon>
    </lineage>
</organism>
<dbReference type="InterPro" id="IPR034660">
    <property type="entry name" value="DinB/YfiT-like"/>
</dbReference>
<reference evidence="1 2" key="1">
    <citation type="submission" date="2019-12" db="EMBL/GenBank/DDBJ databases">
        <title>The draft genomic sequence of strain Chitinophaga oryziterrae JCM 16595.</title>
        <authorList>
            <person name="Zhang X."/>
        </authorList>
    </citation>
    <scope>NUCLEOTIDE SEQUENCE [LARGE SCALE GENOMIC DNA]</scope>
    <source>
        <strain evidence="1 2">JCM 16595</strain>
    </source>
</reference>
<dbReference type="Proteomes" id="UP000468388">
    <property type="component" value="Unassembled WGS sequence"/>
</dbReference>
<evidence type="ECO:0000313" key="1">
    <source>
        <dbReference type="EMBL" id="MVT43376.1"/>
    </source>
</evidence>
<evidence type="ECO:0000313" key="2">
    <source>
        <dbReference type="Proteomes" id="UP000468388"/>
    </source>
</evidence>
<dbReference type="OrthoDB" id="2599194at2"/>
<protein>
    <submittedName>
        <fullName evidence="1">DUF1569 domain-containing protein</fullName>
    </submittedName>
</protein>
<sequence>MFIDINNRKELLRLFQCLTPDAVPLWGKMNPQEMVEHLTDQVEYTNGTKIPTCDKPAEEAYESKLRMLKSNKELPKNVFLGELPALIYPDIETAVHQLMVALDDFDAYFKIPGNTAIHGGFGPMDYNEWLIWHGRHFTHHLKQFGLIK</sequence>
<dbReference type="Gene3D" id="1.20.120.450">
    <property type="entry name" value="dinb family like domain"/>
    <property type="match status" value="1"/>
</dbReference>